<protein>
    <recommendedName>
        <fullName evidence="1">Cupin type-2 domain-containing protein</fullName>
    </recommendedName>
</protein>
<feature type="domain" description="Cupin type-2" evidence="1">
    <location>
        <begin position="36"/>
        <end position="109"/>
    </location>
</feature>
<dbReference type="Gene3D" id="2.60.120.10">
    <property type="entry name" value="Jelly Rolls"/>
    <property type="match status" value="1"/>
</dbReference>
<evidence type="ECO:0000313" key="3">
    <source>
        <dbReference type="Proteomes" id="UP000192721"/>
    </source>
</evidence>
<evidence type="ECO:0000313" key="2">
    <source>
        <dbReference type="EMBL" id="OQS37638.1"/>
    </source>
</evidence>
<dbReference type="AlphaFoldDB" id="A0A1W0CSG2"/>
<dbReference type="Proteomes" id="UP000192721">
    <property type="component" value="Unassembled WGS sequence"/>
</dbReference>
<comment type="caution">
    <text evidence="2">The sequence shown here is derived from an EMBL/GenBank/DDBJ whole genome shotgun (WGS) entry which is preliminary data.</text>
</comment>
<dbReference type="SUPFAM" id="SSF51182">
    <property type="entry name" value="RmlC-like cupins"/>
    <property type="match status" value="1"/>
</dbReference>
<dbReference type="InterPro" id="IPR014710">
    <property type="entry name" value="RmlC-like_jellyroll"/>
</dbReference>
<dbReference type="InterPro" id="IPR013096">
    <property type="entry name" value="Cupin_2"/>
</dbReference>
<accession>A0A1W0CSG2</accession>
<evidence type="ECO:0000259" key="1">
    <source>
        <dbReference type="Pfam" id="PF07883"/>
    </source>
</evidence>
<dbReference type="EMBL" id="MUKV01000018">
    <property type="protein sequence ID" value="OQS37638.1"/>
    <property type="molecule type" value="Genomic_DNA"/>
</dbReference>
<dbReference type="RefSeq" id="WP_043639416.1">
    <property type="nucleotide sequence ID" value="NZ_JBBIGS010000006.1"/>
</dbReference>
<dbReference type="InterPro" id="IPR011051">
    <property type="entry name" value="RmlC_Cupin_sf"/>
</dbReference>
<proteinExistence type="predicted"/>
<organism evidence="2 3">
    <name type="scientific">Chromobacterium haemolyticum</name>
    <dbReference type="NCBI Taxonomy" id="394935"/>
    <lineage>
        <taxon>Bacteria</taxon>
        <taxon>Pseudomonadati</taxon>
        <taxon>Pseudomonadota</taxon>
        <taxon>Betaproteobacteria</taxon>
        <taxon>Neisseriales</taxon>
        <taxon>Chromobacteriaceae</taxon>
        <taxon>Chromobacterium</taxon>
    </lineage>
</organism>
<gene>
    <name evidence="2" type="ORF">B0T45_14040</name>
</gene>
<reference evidence="2 3" key="1">
    <citation type="submission" date="2017-02" db="EMBL/GenBank/DDBJ databases">
        <title>Chromobacterium haemolyticum H5244.</title>
        <authorList>
            <person name="Gulvik C.A."/>
        </authorList>
    </citation>
    <scope>NUCLEOTIDE SEQUENCE [LARGE SCALE GENOMIC DNA]</scope>
    <source>
        <strain evidence="2 3">H5244</strain>
    </source>
</reference>
<sequence>MKVIDWKLELENGVYDKSVGIKILKLAGDAGFSTYLTEIAPGVAINGHYHRHGDEHYHIVSGRGEMRLVDVATGAARTQAVAEQSSFVVPANTQHQLSNTGVAPLVLMFSCPASHLADDRHFL</sequence>
<name>A0A1W0CSG2_9NEIS</name>
<dbReference type="Pfam" id="PF07883">
    <property type="entry name" value="Cupin_2"/>
    <property type="match status" value="1"/>
</dbReference>